<reference evidence="1" key="1">
    <citation type="submission" date="2019-08" db="EMBL/GenBank/DDBJ databases">
        <authorList>
            <person name="Kucharzyk K."/>
            <person name="Murdoch R.W."/>
            <person name="Higgins S."/>
            <person name="Loffler F."/>
        </authorList>
    </citation>
    <scope>NUCLEOTIDE SEQUENCE</scope>
</reference>
<protein>
    <submittedName>
        <fullName evidence="1">Uncharacterized protein</fullName>
    </submittedName>
</protein>
<accession>A0A645BSF2</accession>
<dbReference type="EMBL" id="VSSQ01020919">
    <property type="protein sequence ID" value="MPM66153.1"/>
    <property type="molecule type" value="Genomic_DNA"/>
</dbReference>
<sequence length="76" mass="8380">MVEGQQLNLAAQHLASPLLNRHLRGSDAALAGDGRVHPGLVHDHANADRSAALRMCAHRRQYARSEHKADAPRMQR</sequence>
<dbReference type="AlphaFoldDB" id="A0A645BSF2"/>
<comment type="caution">
    <text evidence="1">The sequence shown here is derived from an EMBL/GenBank/DDBJ whole genome shotgun (WGS) entry which is preliminary data.</text>
</comment>
<gene>
    <name evidence="1" type="ORF">SDC9_113060</name>
</gene>
<name>A0A645BSF2_9ZZZZ</name>
<evidence type="ECO:0000313" key="1">
    <source>
        <dbReference type="EMBL" id="MPM66153.1"/>
    </source>
</evidence>
<organism evidence="1">
    <name type="scientific">bioreactor metagenome</name>
    <dbReference type="NCBI Taxonomy" id="1076179"/>
    <lineage>
        <taxon>unclassified sequences</taxon>
        <taxon>metagenomes</taxon>
        <taxon>ecological metagenomes</taxon>
    </lineage>
</organism>
<proteinExistence type="predicted"/>